<reference evidence="2" key="1">
    <citation type="submission" date="2023-07" db="EMBL/GenBank/DDBJ databases">
        <title>Chromosome-level Genome Assembly of Striped Snakehead (Channa striata).</title>
        <authorList>
            <person name="Liu H."/>
        </authorList>
    </citation>
    <scope>NUCLEOTIDE SEQUENCE</scope>
    <source>
        <strain evidence="2">Gz</strain>
        <tissue evidence="2">Muscle</tissue>
    </source>
</reference>
<name>A0AA88MDP4_CHASR</name>
<feature type="compositionally biased region" description="Basic and acidic residues" evidence="1">
    <location>
        <begin position="100"/>
        <end position="111"/>
    </location>
</feature>
<feature type="region of interest" description="Disordered" evidence="1">
    <location>
        <begin position="80"/>
        <end position="182"/>
    </location>
</feature>
<dbReference type="InterPro" id="IPR046350">
    <property type="entry name" value="Cystatin_sf"/>
</dbReference>
<proteinExistence type="predicted"/>
<dbReference type="AlphaFoldDB" id="A0AA88MDP4"/>
<evidence type="ECO:0000313" key="2">
    <source>
        <dbReference type="EMBL" id="KAK2835174.1"/>
    </source>
</evidence>
<dbReference type="EMBL" id="JAUPFM010000012">
    <property type="protein sequence ID" value="KAK2835174.1"/>
    <property type="molecule type" value="Genomic_DNA"/>
</dbReference>
<comment type="caution">
    <text evidence="2">The sequence shown here is derived from an EMBL/GenBank/DDBJ whole genome shotgun (WGS) entry which is preliminary data.</text>
</comment>
<evidence type="ECO:0000313" key="3">
    <source>
        <dbReference type="Proteomes" id="UP001187415"/>
    </source>
</evidence>
<dbReference type="SUPFAM" id="SSF54403">
    <property type="entry name" value="Cystatin/monellin"/>
    <property type="match status" value="1"/>
</dbReference>
<organism evidence="2 3">
    <name type="scientific">Channa striata</name>
    <name type="common">Snakehead murrel</name>
    <name type="synonym">Ophicephalus striatus</name>
    <dbReference type="NCBI Taxonomy" id="64152"/>
    <lineage>
        <taxon>Eukaryota</taxon>
        <taxon>Metazoa</taxon>
        <taxon>Chordata</taxon>
        <taxon>Craniata</taxon>
        <taxon>Vertebrata</taxon>
        <taxon>Euteleostomi</taxon>
        <taxon>Actinopterygii</taxon>
        <taxon>Neopterygii</taxon>
        <taxon>Teleostei</taxon>
        <taxon>Neoteleostei</taxon>
        <taxon>Acanthomorphata</taxon>
        <taxon>Anabantaria</taxon>
        <taxon>Anabantiformes</taxon>
        <taxon>Channoidei</taxon>
        <taxon>Channidae</taxon>
        <taxon>Channa</taxon>
    </lineage>
</organism>
<keyword evidence="3" id="KW-1185">Reference proteome</keyword>
<gene>
    <name evidence="2" type="ORF">Q5P01_015658</name>
</gene>
<dbReference type="Proteomes" id="UP001187415">
    <property type="component" value="Unassembled WGS sequence"/>
</dbReference>
<accession>A0AA88MDP4</accession>
<evidence type="ECO:0000256" key="1">
    <source>
        <dbReference type="SAM" id="MobiDB-lite"/>
    </source>
</evidence>
<feature type="compositionally biased region" description="Low complexity" evidence="1">
    <location>
        <begin position="118"/>
        <end position="130"/>
    </location>
</feature>
<sequence>MRRTTCAKANHADLNELCAFDEQNVEFVNCNATVDVAPWRFENPEANLQCEPGALQMNTYSRRRPPGWTPLRHFLFEVPSSNGPHSVKPVRPVKPPKPVKPADPKTAVKESSEEDATAPKPTGAAKAAEAANDRPFHCPSKPWKPFHPVHPFMPGAHRKPVAEVATPPPSVDGALKDSDLVA</sequence>
<protein>
    <submittedName>
        <fullName evidence="2">Uncharacterized protein</fullName>
    </submittedName>
</protein>